<dbReference type="EMBL" id="JABCRI010000011">
    <property type="protein sequence ID" value="KAF8397407.1"/>
    <property type="molecule type" value="Genomic_DNA"/>
</dbReference>
<evidence type="ECO:0008006" key="3">
    <source>
        <dbReference type="Google" id="ProtNLM"/>
    </source>
</evidence>
<sequence length="295" mass="33122">MWPLYHLLNKFIKTEEEEVGGSDGDHLSLVGDSMFGRSLSTRKSHGAMLPRSHFVEVPHISQLCIWDCGLACVLMVLRTLGINHCDIITLGNLCHTTSIWTVDLAYLLQKFSVSFSFFTVTLGANPDFSVETFYKEQLPNDLVRVDGLFQKALEAGISIQCRSISGEEISLLLLSGKYIAIALVDQYKLCRSWLEDVCVSGFYGRSSGYSGHYVVICGYDADKDQFEIRDPARSRNCERVSLKCLQEARKSFGTDEDLLLVIYWFTLFCIASNASLQLENYNSGVFFACHILVSL</sequence>
<proteinExistence type="predicted"/>
<protein>
    <recommendedName>
        <fullName evidence="3">Guanylyl cyclase</fullName>
    </recommendedName>
</protein>
<dbReference type="Gene3D" id="3.90.70.10">
    <property type="entry name" value="Cysteine proteinases"/>
    <property type="match status" value="1"/>
</dbReference>
<evidence type="ECO:0000313" key="1">
    <source>
        <dbReference type="EMBL" id="KAF8397407.1"/>
    </source>
</evidence>
<dbReference type="Proteomes" id="UP000655225">
    <property type="component" value="Unassembled WGS sequence"/>
</dbReference>
<name>A0A834Z043_TETSI</name>
<dbReference type="InterPro" id="IPR018616">
    <property type="entry name" value="GUCD1"/>
</dbReference>
<keyword evidence="2" id="KW-1185">Reference proteome</keyword>
<comment type="caution">
    <text evidence="1">The sequence shown here is derived from an EMBL/GenBank/DDBJ whole genome shotgun (WGS) entry which is preliminary data.</text>
</comment>
<dbReference type="Pfam" id="PF09778">
    <property type="entry name" value="Guanylate_cyc_2"/>
    <property type="match status" value="1"/>
</dbReference>
<organism evidence="1 2">
    <name type="scientific">Tetracentron sinense</name>
    <name type="common">Spur-leaf</name>
    <dbReference type="NCBI Taxonomy" id="13715"/>
    <lineage>
        <taxon>Eukaryota</taxon>
        <taxon>Viridiplantae</taxon>
        <taxon>Streptophyta</taxon>
        <taxon>Embryophyta</taxon>
        <taxon>Tracheophyta</taxon>
        <taxon>Spermatophyta</taxon>
        <taxon>Magnoliopsida</taxon>
        <taxon>Trochodendrales</taxon>
        <taxon>Trochodendraceae</taxon>
        <taxon>Tetracentron</taxon>
    </lineage>
</organism>
<dbReference type="AlphaFoldDB" id="A0A834Z043"/>
<reference evidence="1 2" key="1">
    <citation type="submission" date="2020-04" db="EMBL/GenBank/DDBJ databases">
        <title>Plant Genome Project.</title>
        <authorList>
            <person name="Zhang R.-G."/>
        </authorList>
    </citation>
    <scope>NUCLEOTIDE SEQUENCE [LARGE SCALE GENOMIC DNA]</scope>
    <source>
        <strain evidence="1">YNK0</strain>
        <tissue evidence="1">Leaf</tissue>
    </source>
</reference>
<dbReference type="OrthoDB" id="206796at2759"/>
<dbReference type="PANTHER" id="PTHR31400">
    <property type="entry name" value="GUANYLYL CYCLASE DOMAIN CONTAINING PROTEIN 1 GUCD1"/>
    <property type="match status" value="1"/>
</dbReference>
<dbReference type="PANTHER" id="PTHR31400:SF1">
    <property type="entry name" value="PROTEIN GUCD1"/>
    <property type="match status" value="1"/>
</dbReference>
<dbReference type="OMA" id="VQDIQKH"/>
<accession>A0A834Z043</accession>
<evidence type="ECO:0000313" key="2">
    <source>
        <dbReference type="Proteomes" id="UP000655225"/>
    </source>
</evidence>
<gene>
    <name evidence="1" type="ORF">HHK36_016323</name>
</gene>